<dbReference type="InterPro" id="IPR042089">
    <property type="entry name" value="Peptidase_M13_dom_2"/>
</dbReference>
<dbReference type="SUPFAM" id="SSF55486">
    <property type="entry name" value="Metalloproteases ('zincins'), catalytic domain"/>
    <property type="match status" value="1"/>
</dbReference>
<proteinExistence type="inferred from homology"/>
<evidence type="ECO:0000259" key="4">
    <source>
        <dbReference type="Pfam" id="PF05649"/>
    </source>
</evidence>
<keyword evidence="3" id="KW-0812">Transmembrane</keyword>
<dbReference type="GO" id="GO:0004222">
    <property type="term" value="F:metalloendopeptidase activity"/>
    <property type="evidence" value="ECO:0007669"/>
    <property type="project" value="InterPro"/>
</dbReference>
<dbReference type="Proteomes" id="UP000821866">
    <property type="component" value="Chromosome 1"/>
</dbReference>
<dbReference type="VEuPathDB" id="VectorBase:LOC119162287"/>
<sequence>MPPVRPNITDARPSTSKESKHGQRRMVRSAGGSSSTSSASIAPFRRGSTSPAPEHVPQKIPEQQVPHTIMAPQVQPPLFQRVPVYGPTSSSTEGVTVAHETAVSNASTHNLALQAGLQKVMLKSSVVVLSVAFVALLGVACVIIANRTVVNKPHAQKFHGVLGAAYFNNSILPRGERLAGLVDPVLSPCDNFYEYACATWAEEHPVPRGAQKVSYQSTIINYVEKKLDDIVRAELRKVVSMPMAFNFLSSHVKAILMRNACMEVDRLNDRGLGPLREVLQTLHLTEWPTVKIDFNDSLIERVAGALGSRLGVFPLARVDVDRDPDNPSKFIITLDEPSREVVRRGYLLHSERDLMEYETVTRKAFDKLQNPALSDLLGSAVLGLEDEISQLHWLHFLNNTMEKVRPVHRSQVIVVRNMPFIKKLAGILEGRQRRTIVNYLGLKALLVFSPLLPPNSEGAVATLLGRLLTGRTPDQLPRWRLCLRAAEDAMPFAFLGMYHDVFVKEHNVLQLRASLSKMKDLLAASLEDVVWLNSKDAPRALDKLKRLDFVEFFPAWVMSEEERNVFYEAASIFRNSVRDLPVGNLLRSLMSAKSAHIDQRFRRLLFDPKQAAPLYIPRVLAGLAQELMSAVTGLGSLFDVQSGAVHDWWGPETRDAYANFSICLAQQYNASISGLFVSSQYGALTAESNVRDNAAVAFLSNVS</sequence>
<name>A0A9J6F934_RHIMP</name>
<comment type="caution">
    <text evidence="5">The sequence shown here is derived from an EMBL/GenBank/DDBJ whole genome shotgun (WGS) entry which is preliminary data.</text>
</comment>
<dbReference type="PROSITE" id="PS51885">
    <property type="entry name" value="NEPRILYSIN"/>
    <property type="match status" value="1"/>
</dbReference>
<dbReference type="Pfam" id="PF05649">
    <property type="entry name" value="Peptidase_M13_N"/>
    <property type="match status" value="1"/>
</dbReference>
<dbReference type="EMBL" id="JABSTU010000001">
    <property type="protein sequence ID" value="KAH8042687.1"/>
    <property type="molecule type" value="Genomic_DNA"/>
</dbReference>
<dbReference type="Gene3D" id="3.40.390.10">
    <property type="entry name" value="Collagenase (Catalytic Domain)"/>
    <property type="match status" value="3"/>
</dbReference>
<feature type="domain" description="Peptidase M13 N-terminal" evidence="4">
    <location>
        <begin position="188"/>
        <end position="393"/>
    </location>
</feature>
<dbReference type="InterPro" id="IPR008753">
    <property type="entry name" value="Peptidase_M13_N"/>
</dbReference>
<keyword evidence="3" id="KW-1133">Transmembrane helix</keyword>
<evidence type="ECO:0000256" key="2">
    <source>
        <dbReference type="SAM" id="MobiDB-lite"/>
    </source>
</evidence>
<reference evidence="5" key="2">
    <citation type="submission" date="2021-09" db="EMBL/GenBank/DDBJ databases">
        <authorList>
            <person name="Jia N."/>
            <person name="Wang J."/>
            <person name="Shi W."/>
            <person name="Du L."/>
            <person name="Sun Y."/>
            <person name="Zhan W."/>
            <person name="Jiang J."/>
            <person name="Wang Q."/>
            <person name="Zhang B."/>
            <person name="Ji P."/>
            <person name="Sakyi L.B."/>
            <person name="Cui X."/>
            <person name="Yuan T."/>
            <person name="Jiang B."/>
            <person name="Yang W."/>
            <person name="Lam T.T.-Y."/>
            <person name="Chang Q."/>
            <person name="Ding S."/>
            <person name="Wang X."/>
            <person name="Zhu J."/>
            <person name="Ruan X."/>
            <person name="Zhao L."/>
            <person name="Wei J."/>
            <person name="Que T."/>
            <person name="Du C."/>
            <person name="Cheng J."/>
            <person name="Dai P."/>
            <person name="Han X."/>
            <person name="Huang E."/>
            <person name="Gao Y."/>
            <person name="Liu J."/>
            <person name="Shao H."/>
            <person name="Ye R."/>
            <person name="Li L."/>
            <person name="Wei W."/>
            <person name="Wang X."/>
            <person name="Wang C."/>
            <person name="Huo Q."/>
            <person name="Li W."/>
            <person name="Guo W."/>
            <person name="Chen H."/>
            <person name="Chen S."/>
            <person name="Zhou L."/>
            <person name="Zhou L."/>
            <person name="Ni X."/>
            <person name="Tian J."/>
            <person name="Zhou Y."/>
            <person name="Sheng Y."/>
            <person name="Liu T."/>
            <person name="Pan Y."/>
            <person name="Xia L."/>
            <person name="Li J."/>
            <person name="Zhao F."/>
            <person name="Cao W."/>
        </authorList>
    </citation>
    <scope>NUCLEOTIDE SEQUENCE</scope>
    <source>
        <strain evidence="5">Rmic-2018</strain>
        <tissue evidence="5">Larvae</tissue>
    </source>
</reference>
<feature type="transmembrane region" description="Helical" evidence="3">
    <location>
        <begin position="126"/>
        <end position="145"/>
    </location>
</feature>
<comment type="similarity">
    <text evidence="1">Belongs to the peptidase M13 family.</text>
</comment>
<dbReference type="GO" id="GO:0005886">
    <property type="term" value="C:plasma membrane"/>
    <property type="evidence" value="ECO:0007669"/>
    <property type="project" value="TreeGrafter"/>
</dbReference>
<dbReference type="InterPro" id="IPR000718">
    <property type="entry name" value="Peptidase_M13"/>
</dbReference>
<feature type="compositionally biased region" description="Low complexity" evidence="2">
    <location>
        <begin position="29"/>
        <end position="40"/>
    </location>
</feature>
<protein>
    <recommendedName>
        <fullName evidence="4">Peptidase M13 N-terminal domain-containing protein</fullName>
    </recommendedName>
</protein>
<dbReference type="AlphaFoldDB" id="A0A9J6F934"/>
<feature type="region of interest" description="Disordered" evidence="2">
    <location>
        <begin position="1"/>
        <end position="58"/>
    </location>
</feature>
<evidence type="ECO:0000256" key="1">
    <source>
        <dbReference type="ARBA" id="ARBA00007357"/>
    </source>
</evidence>
<dbReference type="GO" id="GO:0016485">
    <property type="term" value="P:protein processing"/>
    <property type="evidence" value="ECO:0007669"/>
    <property type="project" value="TreeGrafter"/>
</dbReference>
<evidence type="ECO:0000313" key="6">
    <source>
        <dbReference type="Proteomes" id="UP000821866"/>
    </source>
</evidence>
<accession>A0A9J6F934</accession>
<dbReference type="Gene3D" id="1.10.1380.10">
    <property type="entry name" value="Neutral endopeptidase , domain2"/>
    <property type="match status" value="2"/>
</dbReference>
<gene>
    <name evidence="5" type="ORF">HPB51_025319</name>
</gene>
<dbReference type="PANTHER" id="PTHR11733">
    <property type="entry name" value="ZINC METALLOPROTEASE FAMILY M13 NEPRILYSIN-RELATED"/>
    <property type="match status" value="1"/>
</dbReference>
<organism evidence="5 6">
    <name type="scientific">Rhipicephalus microplus</name>
    <name type="common">Cattle tick</name>
    <name type="synonym">Boophilus microplus</name>
    <dbReference type="NCBI Taxonomy" id="6941"/>
    <lineage>
        <taxon>Eukaryota</taxon>
        <taxon>Metazoa</taxon>
        <taxon>Ecdysozoa</taxon>
        <taxon>Arthropoda</taxon>
        <taxon>Chelicerata</taxon>
        <taxon>Arachnida</taxon>
        <taxon>Acari</taxon>
        <taxon>Parasitiformes</taxon>
        <taxon>Ixodida</taxon>
        <taxon>Ixodoidea</taxon>
        <taxon>Ixodidae</taxon>
        <taxon>Rhipicephalinae</taxon>
        <taxon>Rhipicephalus</taxon>
        <taxon>Boophilus</taxon>
    </lineage>
</organism>
<keyword evidence="3" id="KW-0472">Membrane</keyword>
<keyword evidence="6" id="KW-1185">Reference proteome</keyword>
<evidence type="ECO:0000256" key="3">
    <source>
        <dbReference type="SAM" id="Phobius"/>
    </source>
</evidence>
<dbReference type="InterPro" id="IPR024079">
    <property type="entry name" value="MetalloPept_cat_dom_sf"/>
</dbReference>
<dbReference type="PANTHER" id="PTHR11733:SF241">
    <property type="entry name" value="GH26575P-RELATED"/>
    <property type="match status" value="1"/>
</dbReference>
<reference evidence="5" key="1">
    <citation type="journal article" date="2020" name="Cell">
        <title>Large-Scale Comparative Analyses of Tick Genomes Elucidate Their Genetic Diversity and Vector Capacities.</title>
        <authorList>
            <consortium name="Tick Genome and Microbiome Consortium (TIGMIC)"/>
            <person name="Jia N."/>
            <person name="Wang J."/>
            <person name="Shi W."/>
            <person name="Du L."/>
            <person name="Sun Y."/>
            <person name="Zhan W."/>
            <person name="Jiang J.F."/>
            <person name="Wang Q."/>
            <person name="Zhang B."/>
            <person name="Ji P."/>
            <person name="Bell-Sakyi L."/>
            <person name="Cui X.M."/>
            <person name="Yuan T.T."/>
            <person name="Jiang B.G."/>
            <person name="Yang W.F."/>
            <person name="Lam T.T."/>
            <person name="Chang Q.C."/>
            <person name="Ding S.J."/>
            <person name="Wang X.J."/>
            <person name="Zhu J.G."/>
            <person name="Ruan X.D."/>
            <person name="Zhao L."/>
            <person name="Wei J.T."/>
            <person name="Ye R.Z."/>
            <person name="Que T.C."/>
            <person name="Du C.H."/>
            <person name="Zhou Y.H."/>
            <person name="Cheng J.X."/>
            <person name="Dai P.F."/>
            <person name="Guo W.B."/>
            <person name="Han X.H."/>
            <person name="Huang E.J."/>
            <person name="Li L.F."/>
            <person name="Wei W."/>
            <person name="Gao Y.C."/>
            <person name="Liu J.Z."/>
            <person name="Shao H.Z."/>
            <person name="Wang X."/>
            <person name="Wang C.C."/>
            <person name="Yang T.C."/>
            <person name="Huo Q.B."/>
            <person name="Li W."/>
            <person name="Chen H.Y."/>
            <person name="Chen S.E."/>
            <person name="Zhou L.G."/>
            <person name="Ni X.B."/>
            <person name="Tian J.H."/>
            <person name="Sheng Y."/>
            <person name="Liu T."/>
            <person name="Pan Y.S."/>
            <person name="Xia L.Y."/>
            <person name="Li J."/>
            <person name="Zhao F."/>
            <person name="Cao W.C."/>
        </authorList>
    </citation>
    <scope>NUCLEOTIDE SEQUENCE</scope>
    <source>
        <strain evidence="5">Rmic-2018</strain>
    </source>
</reference>
<evidence type="ECO:0000313" key="5">
    <source>
        <dbReference type="EMBL" id="KAH8042687.1"/>
    </source>
</evidence>